<dbReference type="Pfam" id="PF00450">
    <property type="entry name" value="Peptidase_S10"/>
    <property type="match status" value="1"/>
</dbReference>
<reference evidence="2" key="1">
    <citation type="submission" date="2020-11" db="EMBL/GenBank/DDBJ databases">
        <authorList>
            <person name="Tran Van P."/>
        </authorList>
    </citation>
    <scope>NUCLEOTIDE SEQUENCE</scope>
</reference>
<dbReference type="AlphaFoldDB" id="A0A7R9I630"/>
<dbReference type="InterPro" id="IPR001563">
    <property type="entry name" value="Peptidase_S10"/>
</dbReference>
<sequence>MYSICQLRLSLLDDYLYNLTDYKYLYNFLYTRNPRRFGDYDIYLQQEETRKAIHVGDSEYHDSDLVAIYLSDDVMQSISPWLVELLANYRVLIYSGQLDLRISYTLTLGYLQALEWDGAQEYRTADRYQWHVGTDLAGFVKTAANLTEVLVRNSGHMVPTDQPEWAYTLISKFVRDQSLH</sequence>
<accession>A0A7R9I630</accession>
<evidence type="ECO:0008006" key="3">
    <source>
        <dbReference type="Google" id="ProtNLM"/>
    </source>
</evidence>
<dbReference type="SUPFAM" id="SSF53474">
    <property type="entry name" value="alpha/beta-Hydrolases"/>
    <property type="match status" value="1"/>
</dbReference>
<name>A0A7R9I630_9NEOP</name>
<protein>
    <recommendedName>
        <fullName evidence="3">Serine carboxypeptidase</fullName>
    </recommendedName>
</protein>
<proteinExistence type="inferred from homology"/>
<dbReference type="Gene3D" id="3.40.50.1820">
    <property type="entry name" value="alpha/beta hydrolase"/>
    <property type="match status" value="1"/>
</dbReference>
<dbReference type="PROSITE" id="PS00560">
    <property type="entry name" value="CARBOXYPEPT_SER_HIS"/>
    <property type="match status" value="1"/>
</dbReference>
<evidence type="ECO:0000313" key="2">
    <source>
        <dbReference type="EMBL" id="CAD7447922.1"/>
    </source>
</evidence>
<dbReference type="EMBL" id="OD569384">
    <property type="protein sequence ID" value="CAD7447922.1"/>
    <property type="molecule type" value="Genomic_DNA"/>
</dbReference>
<evidence type="ECO:0000256" key="1">
    <source>
        <dbReference type="ARBA" id="ARBA00009431"/>
    </source>
</evidence>
<dbReference type="GO" id="GO:0004185">
    <property type="term" value="F:serine-type carboxypeptidase activity"/>
    <property type="evidence" value="ECO:0007669"/>
    <property type="project" value="InterPro"/>
</dbReference>
<dbReference type="InterPro" id="IPR029058">
    <property type="entry name" value="AB_hydrolase_fold"/>
</dbReference>
<comment type="similarity">
    <text evidence="1">Belongs to the peptidase S10 family.</text>
</comment>
<gene>
    <name evidence="2" type="ORF">TBIB3V08_LOCUS10219</name>
</gene>
<organism evidence="2">
    <name type="scientific">Timema bartmani</name>
    <dbReference type="NCBI Taxonomy" id="61472"/>
    <lineage>
        <taxon>Eukaryota</taxon>
        <taxon>Metazoa</taxon>
        <taxon>Ecdysozoa</taxon>
        <taxon>Arthropoda</taxon>
        <taxon>Hexapoda</taxon>
        <taxon>Insecta</taxon>
        <taxon>Pterygota</taxon>
        <taxon>Neoptera</taxon>
        <taxon>Polyneoptera</taxon>
        <taxon>Phasmatodea</taxon>
        <taxon>Timematodea</taxon>
        <taxon>Timematoidea</taxon>
        <taxon>Timematidae</taxon>
        <taxon>Timema</taxon>
    </lineage>
</organism>
<dbReference type="GO" id="GO:0006508">
    <property type="term" value="P:proteolysis"/>
    <property type="evidence" value="ECO:0007669"/>
    <property type="project" value="InterPro"/>
</dbReference>
<dbReference type="InterPro" id="IPR033124">
    <property type="entry name" value="Ser_caboxypep_his_AS"/>
</dbReference>